<proteinExistence type="predicted"/>
<sequence>MNIYKNKIFKLFYDTINVKVFSISNINLSSLDCNSSSSLVLFITLLELFVVLYNKSPAAKLSNSSINDSFLNFICLKDFFEDDVDFNEVGFKFVYGAGLECWCLV</sequence>
<accession>A0A916EG93</accession>
<name>A0A916EG93_9GLOM</name>
<comment type="caution">
    <text evidence="1">The sequence shown here is derived from an EMBL/GenBank/DDBJ whole genome shotgun (WGS) entry which is preliminary data.</text>
</comment>
<organism evidence="1 2">
    <name type="scientific">Rhizophagus irregularis</name>
    <dbReference type="NCBI Taxonomy" id="588596"/>
    <lineage>
        <taxon>Eukaryota</taxon>
        <taxon>Fungi</taxon>
        <taxon>Fungi incertae sedis</taxon>
        <taxon>Mucoromycota</taxon>
        <taxon>Glomeromycotina</taxon>
        <taxon>Glomeromycetes</taxon>
        <taxon>Glomerales</taxon>
        <taxon>Glomeraceae</taxon>
        <taxon>Rhizophagus</taxon>
    </lineage>
</organism>
<gene>
    <name evidence="1" type="ORF">CHRIB12_LOCUS19241</name>
</gene>
<evidence type="ECO:0000313" key="2">
    <source>
        <dbReference type="Proteomes" id="UP000684084"/>
    </source>
</evidence>
<reference evidence="1" key="1">
    <citation type="submission" date="2020-05" db="EMBL/GenBank/DDBJ databases">
        <authorList>
            <person name="Rincon C."/>
            <person name="Sanders R I."/>
            <person name="Robbins C."/>
            <person name="Chaturvedi A."/>
        </authorList>
    </citation>
    <scope>NUCLEOTIDE SEQUENCE</scope>
    <source>
        <strain evidence="1">CHB12</strain>
    </source>
</reference>
<evidence type="ECO:0000313" key="1">
    <source>
        <dbReference type="EMBL" id="CAB5385311.1"/>
    </source>
</evidence>
<protein>
    <submittedName>
        <fullName evidence="1">Uncharacterized protein</fullName>
    </submittedName>
</protein>
<dbReference type="AlphaFoldDB" id="A0A916EG93"/>
<dbReference type="Proteomes" id="UP000684084">
    <property type="component" value="Unassembled WGS sequence"/>
</dbReference>
<dbReference type="EMBL" id="CAGKOT010000053">
    <property type="protein sequence ID" value="CAB5385311.1"/>
    <property type="molecule type" value="Genomic_DNA"/>
</dbReference>